<evidence type="ECO:0000256" key="5">
    <source>
        <dbReference type="ARBA" id="ARBA00023136"/>
    </source>
</evidence>
<feature type="transmembrane region" description="Helical" evidence="6">
    <location>
        <begin position="46"/>
        <end position="73"/>
    </location>
</feature>
<dbReference type="GO" id="GO:0016020">
    <property type="term" value="C:membrane"/>
    <property type="evidence" value="ECO:0007669"/>
    <property type="project" value="UniProtKB-SubCell"/>
</dbReference>
<comment type="similarity">
    <text evidence="2">Belongs to the Cold-regulated 413 protein family.</text>
</comment>
<keyword evidence="8" id="KW-1185">Reference proteome</keyword>
<keyword evidence="3 6" id="KW-0812">Transmembrane</keyword>
<evidence type="ECO:0000256" key="6">
    <source>
        <dbReference type="SAM" id="Phobius"/>
    </source>
</evidence>
<dbReference type="PANTHER" id="PTHR33596:SF23">
    <property type="entry name" value="COLD-REGULATED 413 PLASMA MEMBRANE PROTEIN 2"/>
    <property type="match status" value="1"/>
</dbReference>
<keyword evidence="5 6" id="KW-0472">Membrane</keyword>
<name>A0ABC8X3D2_9POAL</name>
<dbReference type="InterPro" id="IPR008892">
    <property type="entry name" value="COR413"/>
</dbReference>
<evidence type="ECO:0000256" key="3">
    <source>
        <dbReference type="ARBA" id="ARBA00022692"/>
    </source>
</evidence>
<gene>
    <name evidence="7" type="ORF">URODEC1_LOCUS19686</name>
</gene>
<sequence length="212" mass="23129">MGKGFASYLAMKTGPEAGDASAAAQALIDADLRELGVAARKLANHAFVLGSGLGFGTSFLKWLAFLAAVYLLILDRTNWKTNMMTGLLVPYIFFTLPHVLFSLMRGEVGKWIAVIAVILRLFFPRHFPDWLELPGAIILLTVVAPSLFADHFRGDLVGIFICLVIGCYLLSEHIKASGGFRNAFRKGNGVSNSIGILLLFIYPVWALVLTLL</sequence>
<reference evidence="8" key="1">
    <citation type="submission" date="2024-06" db="EMBL/GenBank/DDBJ databases">
        <authorList>
            <person name="Ryan C."/>
        </authorList>
    </citation>
    <scope>NUCLEOTIDE SEQUENCE [LARGE SCALE GENOMIC DNA]</scope>
</reference>
<feature type="transmembrane region" description="Helical" evidence="6">
    <location>
        <begin position="130"/>
        <end position="148"/>
    </location>
</feature>
<dbReference type="Pfam" id="PF05562">
    <property type="entry name" value="WCOR413"/>
    <property type="match status" value="1"/>
</dbReference>
<organism evidence="7 8">
    <name type="scientific">Urochloa decumbens</name>
    <dbReference type="NCBI Taxonomy" id="240449"/>
    <lineage>
        <taxon>Eukaryota</taxon>
        <taxon>Viridiplantae</taxon>
        <taxon>Streptophyta</taxon>
        <taxon>Embryophyta</taxon>
        <taxon>Tracheophyta</taxon>
        <taxon>Spermatophyta</taxon>
        <taxon>Magnoliopsida</taxon>
        <taxon>Liliopsida</taxon>
        <taxon>Poales</taxon>
        <taxon>Poaceae</taxon>
        <taxon>PACMAD clade</taxon>
        <taxon>Panicoideae</taxon>
        <taxon>Panicodae</taxon>
        <taxon>Paniceae</taxon>
        <taxon>Melinidinae</taxon>
        <taxon>Urochloa</taxon>
    </lineage>
</organism>
<dbReference type="EMBL" id="OZ075123">
    <property type="protein sequence ID" value="CAL4919271.1"/>
    <property type="molecule type" value="Genomic_DNA"/>
</dbReference>
<dbReference type="PANTHER" id="PTHR33596">
    <property type="entry name" value="COLD-REGULATED 413 PLASMA MEMBRANE PROTEIN 2"/>
    <property type="match status" value="1"/>
</dbReference>
<evidence type="ECO:0000313" key="8">
    <source>
        <dbReference type="Proteomes" id="UP001497457"/>
    </source>
</evidence>
<evidence type="ECO:0000256" key="1">
    <source>
        <dbReference type="ARBA" id="ARBA00004141"/>
    </source>
</evidence>
<feature type="transmembrane region" description="Helical" evidence="6">
    <location>
        <begin position="85"/>
        <end position="102"/>
    </location>
</feature>
<reference evidence="7 8" key="2">
    <citation type="submission" date="2024-10" db="EMBL/GenBank/DDBJ databases">
        <authorList>
            <person name="Ryan C."/>
        </authorList>
    </citation>
    <scope>NUCLEOTIDE SEQUENCE [LARGE SCALE GENOMIC DNA]</scope>
</reference>
<proteinExistence type="inferred from homology"/>
<protein>
    <submittedName>
        <fullName evidence="7">Uncharacterized protein</fullName>
    </submittedName>
</protein>
<dbReference type="Proteomes" id="UP001497457">
    <property type="component" value="Chromosome 13rd"/>
</dbReference>
<accession>A0ABC8X3D2</accession>
<evidence type="ECO:0000256" key="2">
    <source>
        <dbReference type="ARBA" id="ARBA00005852"/>
    </source>
</evidence>
<evidence type="ECO:0000313" key="7">
    <source>
        <dbReference type="EMBL" id="CAL4919271.1"/>
    </source>
</evidence>
<dbReference type="AlphaFoldDB" id="A0ABC8X3D2"/>
<keyword evidence="4 6" id="KW-1133">Transmembrane helix</keyword>
<evidence type="ECO:0000256" key="4">
    <source>
        <dbReference type="ARBA" id="ARBA00022989"/>
    </source>
</evidence>
<feature type="transmembrane region" description="Helical" evidence="6">
    <location>
        <begin position="154"/>
        <end position="171"/>
    </location>
</feature>
<comment type="subcellular location">
    <subcellularLocation>
        <location evidence="1">Membrane</location>
        <topology evidence="1">Multi-pass membrane protein</topology>
    </subcellularLocation>
</comment>
<feature type="transmembrane region" description="Helical" evidence="6">
    <location>
        <begin position="192"/>
        <end position="211"/>
    </location>
</feature>